<evidence type="ECO:0000259" key="3">
    <source>
        <dbReference type="PROSITE" id="PS50014"/>
    </source>
</evidence>
<dbReference type="Proteomes" id="UP000285624">
    <property type="component" value="Unassembled WGS sequence"/>
</dbReference>
<dbReference type="Proteomes" id="UP000785171">
    <property type="component" value="Unassembled WGS sequence"/>
</dbReference>
<dbReference type="EMBL" id="JPWU03000353">
    <property type="protein sequence ID" value="KAG2519226.1"/>
    <property type="molecule type" value="Genomic_DNA"/>
</dbReference>
<dbReference type="PROSITE" id="PS50014">
    <property type="entry name" value="BROMODOMAIN_2"/>
    <property type="match status" value="1"/>
</dbReference>
<proteinExistence type="predicted"/>
<evidence type="ECO:0000313" key="6">
    <source>
        <dbReference type="EMBL" id="RLN31948.1"/>
    </source>
</evidence>
<evidence type="ECO:0000313" key="7">
    <source>
        <dbReference type="EMBL" id="RLN74985.1"/>
    </source>
</evidence>
<dbReference type="EMBL" id="JPWV03000365">
    <property type="protein sequence ID" value="KAG2514656.1"/>
    <property type="molecule type" value="Genomic_DNA"/>
</dbReference>
<reference evidence="8 9" key="2">
    <citation type="submission" date="2018-07" db="EMBL/GenBank/DDBJ databases">
        <title>Genome sequencing of oomycete isolates from Chile give support for New Zealand origin for Phytophthora kernoviae and make available the first Nothophytophthora sp. genome.</title>
        <authorList>
            <person name="Studholme D.J."/>
            <person name="Sanfuentes E."/>
            <person name="Panda P."/>
            <person name="Hill R."/>
            <person name="Sambles C."/>
            <person name="Grant M."/>
            <person name="Williams N.M."/>
            <person name="Mcdougal R.L."/>
        </authorList>
    </citation>
    <scope>NUCLEOTIDE SEQUENCE [LARGE SCALE GENOMIC DNA]</scope>
    <source>
        <strain evidence="6">Chile2</strain>
        <strain evidence="7">Chile4</strain>
    </source>
</reference>
<protein>
    <recommendedName>
        <fullName evidence="3">Bromo domain-containing protein</fullName>
    </recommendedName>
</protein>
<dbReference type="InterPro" id="IPR036427">
    <property type="entry name" value="Bromodomain-like_sf"/>
</dbReference>
<evidence type="ECO:0000313" key="5">
    <source>
        <dbReference type="EMBL" id="KAG2519226.1"/>
    </source>
</evidence>
<evidence type="ECO:0000256" key="2">
    <source>
        <dbReference type="PROSITE-ProRule" id="PRU00035"/>
    </source>
</evidence>
<sequence length="176" mass="19592">MLGPEELQEDAIDANGTGSNGDLEEELVVCAKCDRCFHATCCDPPHAPISLMNPENGEVLVSDLKIPFVCSDCASNRDEGIAKPAKMAEEEFAHSLQFSTTYDPKVLHNYECLTCRKVRMLHVLHRLGREDKLDLFKEPVTEAIAPTYFDVIKSPMDLSTMRHNILDGNDIQLKGT</sequence>
<organism evidence="7 8">
    <name type="scientific">Phytophthora kernoviae</name>
    <dbReference type="NCBI Taxonomy" id="325452"/>
    <lineage>
        <taxon>Eukaryota</taxon>
        <taxon>Sar</taxon>
        <taxon>Stramenopiles</taxon>
        <taxon>Oomycota</taxon>
        <taxon>Peronosporomycetes</taxon>
        <taxon>Peronosporales</taxon>
        <taxon>Peronosporaceae</taxon>
        <taxon>Phytophthora</taxon>
    </lineage>
</organism>
<dbReference type="PANTHER" id="PTHR22881:SF27">
    <property type="entry name" value="BROMODOMAIN CONTAINING 7_9"/>
    <property type="match status" value="1"/>
</dbReference>
<dbReference type="InterPro" id="IPR011011">
    <property type="entry name" value="Znf_FYVE_PHD"/>
</dbReference>
<reference evidence="4" key="3">
    <citation type="submission" date="2020-06" db="EMBL/GenBank/DDBJ databases">
        <authorList>
            <person name="Studholme D.J."/>
        </authorList>
    </citation>
    <scope>NUCLEOTIDE SEQUENCE</scope>
    <source>
        <strain evidence="4">NZFS 2646</strain>
        <strain evidence="5">NZFS 3630</strain>
    </source>
</reference>
<gene>
    <name evidence="6" type="ORF">BBI17_008629</name>
    <name evidence="7" type="ORF">BBO99_00008622</name>
    <name evidence="4" type="ORF">JM16_007814</name>
    <name evidence="5" type="ORF">JM18_007624</name>
</gene>
<comment type="caution">
    <text evidence="7">The sequence shown here is derived from an EMBL/GenBank/DDBJ whole genome shotgun (WGS) entry which is preliminary data.</text>
</comment>
<dbReference type="Gene3D" id="3.30.40.10">
    <property type="entry name" value="Zinc/RING finger domain, C3HC4 (zinc finger)"/>
    <property type="match status" value="1"/>
</dbReference>
<dbReference type="InterPro" id="IPR013083">
    <property type="entry name" value="Znf_RING/FYVE/PHD"/>
</dbReference>
<feature type="domain" description="Bromo" evidence="3">
    <location>
        <begin position="128"/>
        <end position="176"/>
    </location>
</feature>
<dbReference type="AlphaFoldDB" id="A0A3R7GRN3"/>
<dbReference type="CDD" id="cd04369">
    <property type="entry name" value="Bromodomain"/>
    <property type="match status" value="1"/>
</dbReference>
<reference evidence="4" key="1">
    <citation type="journal article" date="2015" name="Genom Data">
        <title>Genome sequences of six Phytophthora species associated with forests in New Zealand.</title>
        <authorList>
            <person name="Studholme D.J."/>
            <person name="McDougal R.L."/>
            <person name="Sambles C."/>
            <person name="Hansen E."/>
            <person name="Hardy G."/>
            <person name="Grant M."/>
            <person name="Ganley R.J."/>
            <person name="Williams N.M."/>
        </authorList>
    </citation>
    <scope>NUCLEOTIDE SEQUENCE</scope>
    <source>
        <strain evidence="4">NZFS 2646</strain>
        <strain evidence="5">NZFS 3630</strain>
    </source>
</reference>
<name>A0A3R7GRN3_9STRA</name>
<evidence type="ECO:0000313" key="4">
    <source>
        <dbReference type="EMBL" id="KAG2514656.1"/>
    </source>
</evidence>
<dbReference type="SUPFAM" id="SSF57903">
    <property type="entry name" value="FYVE/PHD zinc finger"/>
    <property type="match status" value="1"/>
</dbReference>
<dbReference type="SUPFAM" id="SSF47370">
    <property type="entry name" value="Bromodomain"/>
    <property type="match status" value="1"/>
</dbReference>
<evidence type="ECO:0000313" key="8">
    <source>
        <dbReference type="Proteomes" id="UP000285624"/>
    </source>
</evidence>
<accession>A0A3R7GRN3</accession>
<evidence type="ECO:0000313" key="9">
    <source>
        <dbReference type="Proteomes" id="UP000285883"/>
    </source>
</evidence>
<keyword evidence="1 2" id="KW-0103">Bromodomain</keyword>
<dbReference type="Pfam" id="PF00439">
    <property type="entry name" value="Bromodomain"/>
    <property type="match status" value="1"/>
</dbReference>
<dbReference type="EMBL" id="MAYM02000907">
    <property type="protein sequence ID" value="RLN31948.1"/>
    <property type="molecule type" value="Genomic_DNA"/>
</dbReference>
<dbReference type="Proteomes" id="UP000792063">
    <property type="component" value="Unassembled WGS sequence"/>
</dbReference>
<keyword evidence="8" id="KW-1185">Reference proteome</keyword>
<dbReference type="Proteomes" id="UP000285883">
    <property type="component" value="Unassembled WGS sequence"/>
</dbReference>
<dbReference type="PANTHER" id="PTHR22881">
    <property type="entry name" value="BROMODOMAIN CONTAINING PROTEIN"/>
    <property type="match status" value="1"/>
</dbReference>
<evidence type="ECO:0000256" key="1">
    <source>
        <dbReference type="ARBA" id="ARBA00023117"/>
    </source>
</evidence>
<dbReference type="EMBL" id="MBDN02000477">
    <property type="protein sequence ID" value="RLN74985.1"/>
    <property type="molecule type" value="Genomic_DNA"/>
</dbReference>
<dbReference type="InterPro" id="IPR001487">
    <property type="entry name" value="Bromodomain"/>
</dbReference>
<dbReference type="STRING" id="325452.A0A3R7GRN3"/>
<dbReference type="InterPro" id="IPR051831">
    <property type="entry name" value="Bromodomain_contain_prot"/>
</dbReference>
<dbReference type="Gene3D" id="1.20.920.10">
    <property type="entry name" value="Bromodomain-like"/>
    <property type="match status" value="1"/>
</dbReference>